<dbReference type="OrthoDB" id="9804872at2"/>
<evidence type="ECO:0000256" key="1">
    <source>
        <dbReference type="SAM" id="MobiDB-lite"/>
    </source>
</evidence>
<keyword evidence="5" id="KW-1185">Reference proteome</keyword>
<accession>A0A540UY77</accession>
<evidence type="ECO:0000313" key="4">
    <source>
        <dbReference type="EMBL" id="TQE89445.1"/>
    </source>
</evidence>
<feature type="transmembrane region" description="Helical" evidence="2">
    <location>
        <begin position="604"/>
        <end position="623"/>
    </location>
</feature>
<feature type="domain" description="Transglutaminase-like" evidence="3">
    <location>
        <begin position="469"/>
        <end position="543"/>
    </location>
</feature>
<dbReference type="InterPro" id="IPR052901">
    <property type="entry name" value="Bact_TGase-like"/>
</dbReference>
<feature type="transmembrane region" description="Helical" evidence="2">
    <location>
        <begin position="114"/>
        <end position="134"/>
    </location>
</feature>
<feature type="region of interest" description="Disordered" evidence="1">
    <location>
        <begin position="568"/>
        <end position="587"/>
    </location>
</feature>
<sequence length="722" mass="84004">MKYETFNKIELALYYIVIFFILREWLLPVMMLTGVGYVNLFLFFIVICLFISLFRIPFYLSWLVKILYISWFTIHVYSDAPFISPEGIGFLWRELLSNFALIAHGEFFYTTNPFQTMLFFLLMWMLVYIVHYWLTIRMNIFYFLVLTVIFIGVLDTFTEYDGTVAIVEVVLLGLAMLVFLYIKKLIVQYGASFRWQHYLKIALPAILLIGMAGLMAIFLPKADPQWPDPVPYIKSAAGQGSLFWEKVNKVGYDEDDSVLGGSFVGDDTTVFIAQTTKKQYWRVETKDIYTSKGWVSSDANVTAEIAPGQTVYHSLPVGPDEQKEFAHIELRYPYDFIIQPYGLMAIHLSEGMENKINLTMNVETEKISANYTGNYMYHIEYSTPEYLYSDLMSTMEQPLDAGLRRKYLQLPESLPRRVIDLAEEIVKGKESDYEKARAIESYFGKNGFRYETKGVPVPEENQDYVDQFLFETKFGYCDNFSTAMVVMLRAVGIPARWVKGFAGGDLIDREGELDTYKITNNHAHSWVEAYIPEAGWVPFEPTIGFSANRSIQFDIETDESQEDMLIADENTEPENKKNGTKEETARENNEKLASFQNLFKYLRYVLYLLFSGIAVAGILLVVFRKRWMLKWYSRWLKNQNINETTFEAVYMRLLKMLELKGFKRKKGQTLGAFAKEVDEIFHFPYMSQITEAYENYIYGNKTGIDYEKLKECWENLINRTSS</sequence>
<name>A0A540UY77_9BACL</name>
<keyword evidence="2" id="KW-0812">Transmembrane</keyword>
<evidence type="ECO:0000259" key="3">
    <source>
        <dbReference type="SMART" id="SM00460"/>
    </source>
</evidence>
<dbReference type="InterPro" id="IPR002931">
    <property type="entry name" value="Transglutaminase-like"/>
</dbReference>
<dbReference type="SUPFAM" id="SSF54001">
    <property type="entry name" value="Cysteine proteinases"/>
    <property type="match status" value="1"/>
</dbReference>
<feature type="transmembrane region" description="Helical" evidence="2">
    <location>
        <begin position="37"/>
        <end position="54"/>
    </location>
</feature>
<keyword evidence="2" id="KW-1133">Transmembrane helix</keyword>
<dbReference type="AlphaFoldDB" id="A0A540UY77"/>
<evidence type="ECO:0000313" key="5">
    <source>
        <dbReference type="Proteomes" id="UP000315753"/>
    </source>
</evidence>
<feature type="transmembrane region" description="Helical" evidence="2">
    <location>
        <begin position="164"/>
        <end position="186"/>
    </location>
</feature>
<dbReference type="SMART" id="SM00460">
    <property type="entry name" value="TGc"/>
    <property type="match status" value="1"/>
</dbReference>
<evidence type="ECO:0000256" key="2">
    <source>
        <dbReference type="SAM" id="Phobius"/>
    </source>
</evidence>
<gene>
    <name evidence="4" type="ORF">FKZ59_12485</name>
</gene>
<feature type="transmembrane region" description="Helical" evidence="2">
    <location>
        <begin position="198"/>
        <end position="219"/>
    </location>
</feature>
<dbReference type="PANTHER" id="PTHR42736:SF1">
    <property type="entry name" value="PROTEIN-GLUTAMINE GAMMA-GLUTAMYLTRANSFERASE"/>
    <property type="match status" value="1"/>
</dbReference>
<proteinExistence type="predicted"/>
<dbReference type="Pfam" id="PF01841">
    <property type="entry name" value="Transglut_core"/>
    <property type="match status" value="1"/>
</dbReference>
<feature type="transmembrane region" description="Helical" evidence="2">
    <location>
        <begin position="12"/>
        <end position="31"/>
    </location>
</feature>
<feature type="compositionally biased region" description="Basic and acidic residues" evidence="1">
    <location>
        <begin position="573"/>
        <end position="587"/>
    </location>
</feature>
<keyword evidence="2" id="KW-0472">Membrane</keyword>
<dbReference type="Gene3D" id="3.10.620.30">
    <property type="match status" value="1"/>
</dbReference>
<dbReference type="PANTHER" id="PTHR42736">
    <property type="entry name" value="PROTEIN-GLUTAMINE GAMMA-GLUTAMYLTRANSFERASE"/>
    <property type="match status" value="1"/>
</dbReference>
<feature type="transmembrane region" description="Helical" evidence="2">
    <location>
        <begin position="141"/>
        <end position="158"/>
    </location>
</feature>
<reference evidence="4 5" key="1">
    <citation type="submission" date="2019-06" db="EMBL/GenBank/DDBJ databases">
        <title>Genome sequence of Ureibacillus terrenus.</title>
        <authorList>
            <person name="Maclea K.S."/>
            <person name="Simoes M."/>
        </authorList>
    </citation>
    <scope>NUCLEOTIDE SEQUENCE [LARGE SCALE GENOMIC DNA]</scope>
    <source>
        <strain evidence="4 5">ATCC BAA-384</strain>
    </source>
</reference>
<dbReference type="RefSeq" id="WP_141603090.1">
    <property type="nucleotide sequence ID" value="NZ_JARMSC010000002.1"/>
</dbReference>
<organism evidence="4 5">
    <name type="scientific">Ureibacillus terrenus</name>
    <dbReference type="NCBI Taxonomy" id="118246"/>
    <lineage>
        <taxon>Bacteria</taxon>
        <taxon>Bacillati</taxon>
        <taxon>Bacillota</taxon>
        <taxon>Bacilli</taxon>
        <taxon>Bacillales</taxon>
        <taxon>Caryophanaceae</taxon>
        <taxon>Ureibacillus</taxon>
    </lineage>
</organism>
<dbReference type="EMBL" id="VIGD01000019">
    <property type="protein sequence ID" value="TQE89445.1"/>
    <property type="molecule type" value="Genomic_DNA"/>
</dbReference>
<protein>
    <submittedName>
        <fullName evidence="4">DUF4129 domain-containing protein</fullName>
    </submittedName>
</protein>
<feature type="transmembrane region" description="Helical" evidence="2">
    <location>
        <begin position="59"/>
        <end position="77"/>
    </location>
</feature>
<dbReference type="InterPro" id="IPR038765">
    <property type="entry name" value="Papain-like_cys_pep_sf"/>
</dbReference>
<comment type="caution">
    <text evidence="4">The sequence shown here is derived from an EMBL/GenBank/DDBJ whole genome shotgun (WGS) entry which is preliminary data.</text>
</comment>
<dbReference type="Proteomes" id="UP000315753">
    <property type="component" value="Unassembled WGS sequence"/>
</dbReference>